<dbReference type="Proteomes" id="UP000607653">
    <property type="component" value="Unassembled WGS sequence"/>
</dbReference>
<keyword evidence="1" id="KW-0812">Transmembrane</keyword>
<name>A0A822YER5_NELNU</name>
<accession>A0A822YER5</accession>
<evidence type="ECO:0000313" key="2">
    <source>
        <dbReference type="EMBL" id="DAD29445.1"/>
    </source>
</evidence>
<dbReference type="EMBL" id="DUZY01000002">
    <property type="protein sequence ID" value="DAD29445.1"/>
    <property type="molecule type" value="Genomic_DNA"/>
</dbReference>
<reference evidence="2 3" key="1">
    <citation type="journal article" date="2020" name="Mol. Biol. Evol.">
        <title>Distinct Expression and Methylation Patterns for Genes with Different Fates following a Single Whole-Genome Duplication in Flowering Plants.</title>
        <authorList>
            <person name="Shi T."/>
            <person name="Rahmani R.S."/>
            <person name="Gugger P.F."/>
            <person name="Wang M."/>
            <person name="Li H."/>
            <person name="Zhang Y."/>
            <person name="Li Z."/>
            <person name="Wang Q."/>
            <person name="Van de Peer Y."/>
            <person name="Marchal K."/>
            <person name="Chen J."/>
        </authorList>
    </citation>
    <scope>NUCLEOTIDE SEQUENCE [LARGE SCALE GENOMIC DNA]</scope>
    <source>
        <tissue evidence="2">Leaf</tissue>
    </source>
</reference>
<evidence type="ECO:0000313" key="3">
    <source>
        <dbReference type="Proteomes" id="UP000607653"/>
    </source>
</evidence>
<dbReference type="AlphaFoldDB" id="A0A822YER5"/>
<comment type="caution">
    <text evidence="2">The sequence shown here is derived from an EMBL/GenBank/DDBJ whole genome shotgun (WGS) entry which is preliminary data.</text>
</comment>
<keyword evidence="1" id="KW-1133">Transmembrane helix</keyword>
<feature type="transmembrane region" description="Helical" evidence="1">
    <location>
        <begin position="37"/>
        <end position="62"/>
    </location>
</feature>
<organism evidence="2 3">
    <name type="scientific">Nelumbo nucifera</name>
    <name type="common">Sacred lotus</name>
    <dbReference type="NCBI Taxonomy" id="4432"/>
    <lineage>
        <taxon>Eukaryota</taxon>
        <taxon>Viridiplantae</taxon>
        <taxon>Streptophyta</taxon>
        <taxon>Embryophyta</taxon>
        <taxon>Tracheophyta</taxon>
        <taxon>Spermatophyta</taxon>
        <taxon>Magnoliopsida</taxon>
        <taxon>Proteales</taxon>
        <taxon>Nelumbonaceae</taxon>
        <taxon>Nelumbo</taxon>
    </lineage>
</organism>
<protein>
    <submittedName>
        <fullName evidence="2">Uncharacterized protein</fullName>
    </submittedName>
</protein>
<gene>
    <name evidence="2" type="ORF">HUJ06_030913</name>
</gene>
<proteinExistence type="predicted"/>
<feature type="transmembrane region" description="Helical" evidence="1">
    <location>
        <begin position="83"/>
        <end position="101"/>
    </location>
</feature>
<sequence length="120" mass="13553">MCNFHQEDEGRRQMFETGRRIRIGLSVDIPEEEQWSVVIPLLSTAIKVNVLSCVLISVGCYMEAMDPLGFQKNPRTEGTVGHLFNFTCIFVGFGLSIHLLYRLSAFGIGLITVPLPPRRR</sequence>
<keyword evidence="3" id="KW-1185">Reference proteome</keyword>
<keyword evidence="1" id="KW-0472">Membrane</keyword>
<evidence type="ECO:0000256" key="1">
    <source>
        <dbReference type="SAM" id="Phobius"/>
    </source>
</evidence>